<dbReference type="GO" id="GO:0005886">
    <property type="term" value="C:plasma membrane"/>
    <property type="evidence" value="ECO:0007669"/>
    <property type="project" value="UniProtKB-SubCell"/>
</dbReference>
<dbReference type="RefSeq" id="WP_000842478.1">
    <property type="nucleotide sequence ID" value="NZ_ALSF01000032.1"/>
</dbReference>
<evidence type="ECO:0000256" key="3">
    <source>
        <dbReference type="ARBA" id="ARBA00022692"/>
    </source>
</evidence>
<feature type="transmembrane region" description="Helical" evidence="7">
    <location>
        <begin position="34"/>
        <end position="59"/>
    </location>
</feature>
<evidence type="ECO:0000256" key="5">
    <source>
        <dbReference type="ARBA" id="ARBA00023136"/>
    </source>
</evidence>
<dbReference type="GeneID" id="66885688"/>
<reference evidence="9 10" key="1">
    <citation type="submission" date="2012-07" db="EMBL/GenBank/DDBJ databases">
        <authorList>
            <person name="Moroni P."/>
            <person name="Richards V.P."/>
            <person name="Durkin S.A.S."/>
            <person name="Kim M."/>
            <person name="Pavinski Bitar P.D."/>
            <person name="Stanhope M.J."/>
            <person name="Town C.D."/>
            <person name="Zadoks R.N."/>
            <person name="Venter J.C."/>
        </authorList>
    </citation>
    <scope>NUCLEOTIDE SEQUENCE [LARGE SCALE GENOMIC DNA]</scope>
    <source>
        <strain evidence="9 10">MRI Z1-216</strain>
    </source>
</reference>
<evidence type="ECO:0000256" key="7">
    <source>
        <dbReference type="SAM" id="Phobius"/>
    </source>
</evidence>
<name>A0AAD3A4K7_STRAG</name>
<evidence type="ECO:0000259" key="8">
    <source>
        <dbReference type="Pfam" id="PF04024"/>
    </source>
</evidence>
<dbReference type="AlphaFoldDB" id="A0AAD3A4K7"/>
<keyword evidence="3 7" id="KW-0812">Transmembrane</keyword>
<feature type="region of interest" description="Disordered" evidence="6">
    <location>
        <begin position="68"/>
        <end position="87"/>
    </location>
</feature>
<comment type="subcellular location">
    <subcellularLocation>
        <location evidence="1">Cell membrane</location>
        <topology evidence="1">Single-pass membrane protein</topology>
    </subcellularLocation>
</comment>
<sequence>MKSSFYKQRKGKLVCGVVAGLADKYNWDLALSRVLIALILYFTKFGLLLYILLAVFLPYKEDIIETRRQGPRRRKDAEPVDDDGWFW</sequence>
<evidence type="ECO:0000256" key="6">
    <source>
        <dbReference type="SAM" id="MobiDB-lite"/>
    </source>
</evidence>
<dbReference type="PANTHER" id="PTHR33885">
    <property type="entry name" value="PHAGE SHOCK PROTEIN C"/>
    <property type="match status" value="1"/>
</dbReference>
<dbReference type="Proteomes" id="UP000015176">
    <property type="component" value="Unassembled WGS sequence"/>
</dbReference>
<keyword evidence="2" id="KW-1003">Cell membrane</keyword>
<gene>
    <name evidence="9" type="ORF">SAG0164_10195</name>
</gene>
<evidence type="ECO:0000256" key="2">
    <source>
        <dbReference type="ARBA" id="ARBA00022475"/>
    </source>
</evidence>
<dbReference type="EMBL" id="ALSF01000032">
    <property type="protein sequence ID" value="EPU41961.1"/>
    <property type="molecule type" value="Genomic_DNA"/>
</dbReference>
<feature type="domain" description="Phage shock protein PspC N-terminal" evidence="8">
    <location>
        <begin position="4"/>
        <end position="59"/>
    </location>
</feature>
<keyword evidence="4 7" id="KW-1133">Transmembrane helix</keyword>
<proteinExistence type="predicted"/>
<evidence type="ECO:0000313" key="9">
    <source>
        <dbReference type="EMBL" id="EPU41961.1"/>
    </source>
</evidence>
<organism evidence="9 10">
    <name type="scientific">Streptococcus agalactiae MRI Z1-216</name>
    <dbReference type="NCBI Taxonomy" id="1154879"/>
    <lineage>
        <taxon>Bacteria</taxon>
        <taxon>Bacillati</taxon>
        <taxon>Bacillota</taxon>
        <taxon>Bacilli</taxon>
        <taxon>Lactobacillales</taxon>
        <taxon>Streptococcaceae</taxon>
        <taxon>Streptococcus</taxon>
    </lineage>
</organism>
<dbReference type="InterPro" id="IPR052027">
    <property type="entry name" value="PspC"/>
</dbReference>
<comment type="caution">
    <text evidence="9">The sequence shown here is derived from an EMBL/GenBank/DDBJ whole genome shotgun (WGS) entry which is preliminary data.</text>
</comment>
<dbReference type="Pfam" id="PF04024">
    <property type="entry name" value="PspC"/>
    <property type="match status" value="1"/>
</dbReference>
<keyword evidence="5 7" id="KW-0472">Membrane</keyword>
<evidence type="ECO:0000313" key="10">
    <source>
        <dbReference type="Proteomes" id="UP000015176"/>
    </source>
</evidence>
<evidence type="ECO:0000256" key="4">
    <source>
        <dbReference type="ARBA" id="ARBA00022989"/>
    </source>
</evidence>
<accession>A0AAD3A4K7</accession>
<evidence type="ECO:0000256" key="1">
    <source>
        <dbReference type="ARBA" id="ARBA00004162"/>
    </source>
</evidence>
<dbReference type="PANTHER" id="PTHR33885:SF3">
    <property type="entry name" value="PHAGE SHOCK PROTEIN C"/>
    <property type="match status" value="1"/>
</dbReference>
<dbReference type="InterPro" id="IPR007168">
    <property type="entry name" value="Phageshock_PspC_N"/>
</dbReference>
<protein>
    <submittedName>
        <fullName evidence="9">Membrane protein</fullName>
    </submittedName>
</protein>